<dbReference type="PANTHER" id="PTHR47700">
    <property type="entry name" value="V CHITINASE, PUTATIVE (AFU_ORTHOLOGUE AFUA_6G13720)-RELATED"/>
    <property type="match status" value="1"/>
</dbReference>
<dbReference type="Proteomes" id="UP000076881">
    <property type="component" value="Unassembled WGS sequence"/>
</dbReference>
<reference evidence="3 4" key="1">
    <citation type="journal article" date="2016" name="Genome Biol. Evol.">
        <title>Divergent and convergent evolution of fungal pathogenicity.</title>
        <authorList>
            <person name="Shang Y."/>
            <person name="Xiao G."/>
            <person name="Zheng P."/>
            <person name="Cen K."/>
            <person name="Zhan S."/>
            <person name="Wang C."/>
        </authorList>
    </citation>
    <scope>NUCLEOTIDE SEQUENCE [LARGE SCALE GENOMIC DNA]</scope>
    <source>
        <strain evidence="3 4">RCEF 1005</strain>
    </source>
</reference>
<organism evidence="3 4">
    <name type="scientific">Akanthomyces lecanii RCEF 1005</name>
    <dbReference type="NCBI Taxonomy" id="1081108"/>
    <lineage>
        <taxon>Eukaryota</taxon>
        <taxon>Fungi</taxon>
        <taxon>Dikarya</taxon>
        <taxon>Ascomycota</taxon>
        <taxon>Pezizomycotina</taxon>
        <taxon>Sordariomycetes</taxon>
        <taxon>Hypocreomycetidae</taxon>
        <taxon>Hypocreales</taxon>
        <taxon>Cordycipitaceae</taxon>
        <taxon>Akanthomyces</taxon>
        <taxon>Cordyceps confragosa</taxon>
    </lineage>
</organism>
<dbReference type="InterPro" id="IPR053214">
    <property type="entry name" value="LysM12-like"/>
</dbReference>
<evidence type="ECO:0000313" key="3">
    <source>
        <dbReference type="EMBL" id="OAA77301.1"/>
    </source>
</evidence>
<dbReference type="GO" id="GO:0008061">
    <property type="term" value="F:chitin binding"/>
    <property type="evidence" value="ECO:0007669"/>
    <property type="project" value="UniProtKB-KW"/>
</dbReference>
<gene>
    <name evidence="3" type="ORF">LEL_04124</name>
</gene>
<comment type="caution">
    <text evidence="3">The sequence shown here is derived from an EMBL/GenBank/DDBJ whole genome shotgun (WGS) entry which is preliminary data.</text>
</comment>
<name>A0A168H4Q4_CORDF</name>
<accession>A0A168H4Q4</accession>
<protein>
    <submittedName>
        <fullName evidence="3">Uncharacterized protein</fullName>
    </submittedName>
</protein>
<sequence length="150" mass="16268">MEALILALGRSQDAQTNFHKSNILSAQAGNTVVGVYLGARLDRQSTASEVLGQAKHYIKTFGAVKILIGQSCGNNIPADYVAGVVIDSSGRSAFESVRVNLNAWTEARCVQDARDVYRLAAPKEASSSVWLNPENYEILDKIMNWAGKPQ</sequence>
<keyword evidence="4" id="KW-1185">Reference proteome</keyword>
<proteinExistence type="predicted"/>
<evidence type="ECO:0000313" key="4">
    <source>
        <dbReference type="Proteomes" id="UP000076881"/>
    </source>
</evidence>
<dbReference type="AlphaFoldDB" id="A0A168H4Q4"/>
<keyword evidence="1" id="KW-0147">Chitin-binding</keyword>
<dbReference type="EMBL" id="AZHF01000003">
    <property type="protein sequence ID" value="OAA77301.1"/>
    <property type="molecule type" value="Genomic_DNA"/>
</dbReference>
<keyword evidence="2" id="KW-0843">Virulence</keyword>
<evidence type="ECO:0000256" key="2">
    <source>
        <dbReference type="ARBA" id="ARBA00023026"/>
    </source>
</evidence>
<evidence type="ECO:0000256" key="1">
    <source>
        <dbReference type="ARBA" id="ARBA00022669"/>
    </source>
</evidence>
<dbReference type="PANTHER" id="PTHR47700:SF2">
    <property type="entry name" value="CHITINASE"/>
    <property type="match status" value="1"/>
</dbReference>